<dbReference type="PANTHER" id="PTHR43736:SF1">
    <property type="entry name" value="DIHYDRONEOPTERIN TRIPHOSPHATE DIPHOSPHATASE"/>
    <property type="match status" value="1"/>
</dbReference>
<dbReference type="InterPro" id="IPR015797">
    <property type="entry name" value="NUDIX_hydrolase-like_dom_sf"/>
</dbReference>
<dbReference type="InterPro" id="IPR000086">
    <property type="entry name" value="NUDIX_hydrolase_dom"/>
</dbReference>
<dbReference type="Gene3D" id="3.90.79.10">
    <property type="entry name" value="Nucleoside Triphosphate Pyrophosphohydrolase"/>
    <property type="match status" value="1"/>
</dbReference>
<dbReference type="PANTHER" id="PTHR43736">
    <property type="entry name" value="ADP-RIBOSE PYROPHOSPHATASE"/>
    <property type="match status" value="1"/>
</dbReference>
<dbReference type="PRINTS" id="PR00502">
    <property type="entry name" value="NUDIXFAMILY"/>
</dbReference>
<gene>
    <name evidence="5" type="ORF">BRM3_14475</name>
</gene>
<protein>
    <submittedName>
        <fullName evidence="5">NUDIX domain-containing protein</fullName>
    </submittedName>
</protein>
<organism evidence="5 6">
    <name type="scientific">Brachybacterium huguangmaarense</name>
    <dbReference type="NCBI Taxonomy" id="1652028"/>
    <lineage>
        <taxon>Bacteria</taxon>
        <taxon>Bacillati</taxon>
        <taxon>Actinomycetota</taxon>
        <taxon>Actinomycetes</taxon>
        <taxon>Micrococcales</taxon>
        <taxon>Dermabacteraceae</taxon>
        <taxon>Brachybacterium</taxon>
    </lineage>
</organism>
<evidence type="ECO:0000313" key="6">
    <source>
        <dbReference type="Proteomes" id="UP001164305"/>
    </source>
</evidence>
<evidence type="ECO:0000256" key="1">
    <source>
        <dbReference type="ARBA" id="ARBA00005582"/>
    </source>
</evidence>
<comment type="similarity">
    <text evidence="1">Belongs to the Nudix hydrolase family.</text>
</comment>
<dbReference type="EMBL" id="CP107020">
    <property type="protein sequence ID" value="UYG16785.1"/>
    <property type="molecule type" value="Genomic_DNA"/>
</dbReference>
<evidence type="ECO:0000313" key="5">
    <source>
        <dbReference type="EMBL" id="UYG16785.1"/>
    </source>
</evidence>
<name>A0ABY6G124_9MICO</name>
<keyword evidence="2" id="KW-0378">Hydrolase</keyword>
<dbReference type="SUPFAM" id="SSF55811">
    <property type="entry name" value="Nudix"/>
    <property type="match status" value="1"/>
</dbReference>
<evidence type="ECO:0000259" key="4">
    <source>
        <dbReference type="PROSITE" id="PS51462"/>
    </source>
</evidence>
<proteinExistence type="inferred from homology"/>
<keyword evidence="6" id="KW-1185">Reference proteome</keyword>
<reference evidence="5" key="1">
    <citation type="submission" date="2022-10" db="EMBL/GenBank/DDBJ databases">
        <title>Whole-Genome Sequencing of Brachybacterium huguangmaarense BRM-3, Isolated from Betula schmidtii.</title>
        <authorList>
            <person name="Haam D."/>
        </authorList>
    </citation>
    <scope>NUCLEOTIDE SEQUENCE</scope>
    <source>
        <strain evidence="5">BRM-3</strain>
    </source>
</reference>
<dbReference type="Pfam" id="PF00293">
    <property type="entry name" value="NUDIX"/>
    <property type="match status" value="1"/>
</dbReference>
<feature type="domain" description="Nudix hydrolase" evidence="4">
    <location>
        <begin position="60"/>
        <end position="200"/>
    </location>
</feature>
<dbReference type="InterPro" id="IPR020476">
    <property type="entry name" value="Nudix_hydrolase"/>
</dbReference>
<dbReference type="RefSeq" id="WP_263593998.1">
    <property type="nucleotide sequence ID" value="NZ_CP107020.1"/>
</dbReference>
<feature type="region of interest" description="Disordered" evidence="3">
    <location>
        <begin position="1"/>
        <end position="20"/>
    </location>
</feature>
<dbReference type="PROSITE" id="PS51462">
    <property type="entry name" value="NUDIX"/>
    <property type="match status" value="1"/>
</dbReference>
<sequence>MTPPGPAGPAGPAAPAGDDPRRALAELAAADSPAVDPRLRTAFAELMRRTPAALHREGGPVHLTASALVVDADGEHVALVWHRKGRFWVQPGGHIEHGETSFEAAARREAEEETGLGSLRRVGPGPAMLHAHALSDAFGGCREHWDVQYLFRAPVRAQEAPLRASDETPEAIWVPWPRGADGRHGGAPALPAGTVPDLGASLAALAPLVDAQPG</sequence>
<dbReference type="Proteomes" id="UP001164305">
    <property type="component" value="Chromosome"/>
</dbReference>
<accession>A0ABY6G124</accession>
<evidence type="ECO:0000256" key="3">
    <source>
        <dbReference type="SAM" id="MobiDB-lite"/>
    </source>
</evidence>
<evidence type="ECO:0000256" key="2">
    <source>
        <dbReference type="ARBA" id="ARBA00022801"/>
    </source>
</evidence>